<dbReference type="EMBL" id="BNBC01000061">
    <property type="protein sequence ID" value="GHF11775.1"/>
    <property type="molecule type" value="Genomic_DNA"/>
</dbReference>
<dbReference type="Proteomes" id="UP000641386">
    <property type="component" value="Unassembled WGS sequence"/>
</dbReference>
<gene>
    <name evidence="1" type="ORF">GCM10014715_79360</name>
</gene>
<dbReference type="Gene3D" id="3.40.50.1820">
    <property type="entry name" value="alpha/beta hydrolase"/>
    <property type="match status" value="1"/>
</dbReference>
<name>A0A919E4C8_9ACTN</name>
<accession>A0A919E4C8</accession>
<reference evidence="1" key="2">
    <citation type="submission" date="2020-09" db="EMBL/GenBank/DDBJ databases">
        <authorList>
            <person name="Sun Q."/>
            <person name="Ohkuma M."/>
        </authorList>
    </citation>
    <scope>NUCLEOTIDE SEQUENCE</scope>
    <source>
        <strain evidence="1">JCM 3302</strain>
    </source>
</reference>
<dbReference type="InterPro" id="IPR029058">
    <property type="entry name" value="AB_hydrolase_fold"/>
</dbReference>
<comment type="caution">
    <text evidence="1">The sequence shown here is derived from an EMBL/GenBank/DDBJ whole genome shotgun (WGS) entry which is preliminary data.</text>
</comment>
<evidence type="ECO:0000313" key="1">
    <source>
        <dbReference type="EMBL" id="GHF11775.1"/>
    </source>
</evidence>
<dbReference type="AlphaFoldDB" id="A0A919E4C8"/>
<organism evidence="1 2">
    <name type="scientific">Streptomyces spiralis</name>
    <dbReference type="NCBI Taxonomy" id="66376"/>
    <lineage>
        <taxon>Bacteria</taxon>
        <taxon>Bacillati</taxon>
        <taxon>Actinomycetota</taxon>
        <taxon>Actinomycetes</taxon>
        <taxon>Kitasatosporales</taxon>
        <taxon>Streptomycetaceae</taxon>
        <taxon>Streptomyces</taxon>
    </lineage>
</organism>
<proteinExistence type="predicted"/>
<sequence>MAVAELDVSRDEDLSYATRLQASGVPVELALYSAPTTPWTCSPPKPLLSTVYFRAWFRDVRRQFSACQP</sequence>
<reference evidence="1" key="1">
    <citation type="journal article" date="2014" name="Int. J. Syst. Evol. Microbiol.">
        <title>Complete genome sequence of Corynebacterium casei LMG S-19264T (=DSM 44701T), isolated from a smear-ripened cheese.</title>
        <authorList>
            <consortium name="US DOE Joint Genome Institute (JGI-PGF)"/>
            <person name="Walter F."/>
            <person name="Albersmeier A."/>
            <person name="Kalinowski J."/>
            <person name="Ruckert C."/>
        </authorList>
    </citation>
    <scope>NUCLEOTIDE SEQUENCE</scope>
    <source>
        <strain evidence="1">JCM 3302</strain>
    </source>
</reference>
<keyword evidence="2" id="KW-1185">Reference proteome</keyword>
<protein>
    <submittedName>
        <fullName evidence="1">Uncharacterized protein</fullName>
    </submittedName>
</protein>
<evidence type="ECO:0000313" key="2">
    <source>
        <dbReference type="Proteomes" id="UP000641386"/>
    </source>
</evidence>